<dbReference type="NCBIfam" id="NF005710">
    <property type="entry name" value="PRK07522.1"/>
    <property type="match status" value="1"/>
</dbReference>
<dbReference type="PROSITE" id="PS00759">
    <property type="entry name" value="ARGE_DAPE_CPG2_2"/>
    <property type="match status" value="1"/>
</dbReference>
<comment type="cofactor">
    <cofactor evidence="1">
        <name>Zn(2+)</name>
        <dbReference type="ChEBI" id="CHEBI:29105"/>
    </cofactor>
</comment>
<name>A0A506U4J9_9HYPH</name>
<dbReference type="PANTHER" id="PTHR43808">
    <property type="entry name" value="ACETYLORNITHINE DEACETYLASE"/>
    <property type="match status" value="1"/>
</dbReference>
<evidence type="ECO:0000256" key="6">
    <source>
        <dbReference type="ARBA" id="ARBA00022723"/>
    </source>
</evidence>
<evidence type="ECO:0000256" key="1">
    <source>
        <dbReference type="ARBA" id="ARBA00001947"/>
    </source>
</evidence>
<keyword evidence="9" id="KW-0170">Cobalt</keyword>
<reference evidence="11 12" key="1">
    <citation type="submission" date="2019-06" db="EMBL/GenBank/DDBJ databases">
        <authorList>
            <person name="Li M."/>
        </authorList>
    </citation>
    <scope>NUCLEOTIDE SEQUENCE [LARGE SCALE GENOMIC DNA]</scope>
    <source>
        <strain evidence="11 12">BGMRC2036</strain>
    </source>
</reference>
<dbReference type="EC" id="3.5.1.16" evidence="11"/>
<keyword evidence="7 11" id="KW-0378">Hydrolase</keyword>
<dbReference type="InterPro" id="IPR002933">
    <property type="entry name" value="Peptidase_M20"/>
</dbReference>
<gene>
    <name evidence="11" type="primary">argE</name>
    <name evidence="11" type="ORF">FJU08_19825</name>
</gene>
<evidence type="ECO:0000259" key="10">
    <source>
        <dbReference type="Pfam" id="PF07687"/>
    </source>
</evidence>
<dbReference type="GO" id="GO:0046872">
    <property type="term" value="F:metal ion binding"/>
    <property type="evidence" value="ECO:0007669"/>
    <property type="project" value="UniProtKB-KW"/>
</dbReference>
<comment type="similarity">
    <text evidence="2">Belongs to the peptidase M20A family. ArgE subfamily.</text>
</comment>
<dbReference type="InterPro" id="IPR010169">
    <property type="entry name" value="AcOrn-deacetyl"/>
</dbReference>
<keyword evidence="4" id="KW-0055">Arginine biosynthesis</keyword>
<evidence type="ECO:0000256" key="7">
    <source>
        <dbReference type="ARBA" id="ARBA00022801"/>
    </source>
</evidence>
<evidence type="ECO:0000256" key="3">
    <source>
        <dbReference type="ARBA" id="ARBA00022490"/>
    </source>
</evidence>
<dbReference type="GO" id="GO:0008777">
    <property type="term" value="F:acetylornithine deacetylase activity"/>
    <property type="evidence" value="ECO:0007669"/>
    <property type="project" value="UniProtKB-EC"/>
</dbReference>
<dbReference type="RefSeq" id="WP_141150792.1">
    <property type="nucleotide sequence ID" value="NZ_VHLG01000017.1"/>
</dbReference>
<proteinExistence type="inferred from homology"/>
<keyword evidence="8" id="KW-0862">Zinc</keyword>
<feature type="domain" description="Peptidase M20 dimerisation" evidence="10">
    <location>
        <begin position="175"/>
        <end position="285"/>
    </location>
</feature>
<dbReference type="PROSITE" id="PS00758">
    <property type="entry name" value="ARGE_DAPE_CPG2_1"/>
    <property type="match status" value="1"/>
</dbReference>
<protein>
    <submittedName>
        <fullName evidence="11">Acetylornithine deacetylase</fullName>
        <ecNumber evidence="11">3.5.1.16</ecNumber>
    </submittedName>
</protein>
<accession>A0A506U4J9</accession>
<dbReference type="PANTHER" id="PTHR43808:SF31">
    <property type="entry name" value="N-ACETYL-L-CITRULLINE DEACETYLASE"/>
    <property type="match status" value="1"/>
</dbReference>
<evidence type="ECO:0000256" key="2">
    <source>
        <dbReference type="ARBA" id="ARBA00005691"/>
    </source>
</evidence>
<dbReference type="OrthoDB" id="9809784at2"/>
<evidence type="ECO:0000256" key="4">
    <source>
        <dbReference type="ARBA" id="ARBA00022571"/>
    </source>
</evidence>
<dbReference type="InterPro" id="IPR011650">
    <property type="entry name" value="Peptidase_M20_dimer"/>
</dbReference>
<organism evidence="11 12">
    <name type="scientific">Martelella alba</name>
    <dbReference type="NCBI Taxonomy" id="2590451"/>
    <lineage>
        <taxon>Bacteria</taxon>
        <taxon>Pseudomonadati</taxon>
        <taxon>Pseudomonadota</taxon>
        <taxon>Alphaproteobacteria</taxon>
        <taxon>Hyphomicrobiales</taxon>
        <taxon>Aurantimonadaceae</taxon>
        <taxon>Martelella</taxon>
    </lineage>
</organism>
<dbReference type="CDD" id="cd03894">
    <property type="entry name" value="M20_ArgE"/>
    <property type="match status" value="1"/>
</dbReference>
<keyword evidence="3" id="KW-0963">Cytoplasm</keyword>
<keyword evidence="12" id="KW-1185">Reference proteome</keyword>
<dbReference type="InterPro" id="IPR050072">
    <property type="entry name" value="Peptidase_M20A"/>
</dbReference>
<evidence type="ECO:0000256" key="5">
    <source>
        <dbReference type="ARBA" id="ARBA00022605"/>
    </source>
</evidence>
<dbReference type="GO" id="GO:0006526">
    <property type="term" value="P:L-arginine biosynthetic process"/>
    <property type="evidence" value="ECO:0007669"/>
    <property type="project" value="UniProtKB-KW"/>
</dbReference>
<evidence type="ECO:0000313" key="12">
    <source>
        <dbReference type="Proteomes" id="UP000318801"/>
    </source>
</evidence>
<keyword evidence="5" id="KW-0028">Amino-acid biosynthesis</keyword>
<dbReference type="Gene3D" id="3.40.630.10">
    <property type="entry name" value="Zn peptidases"/>
    <property type="match status" value="1"/>
</dbReference>
<evidence type="ECO:0000256" key="9">
    <source>
        <dbReference type="ARBA" id="ARBA00023285"/>
    </source>
</evidence>
<dbReference type="SUPFAM" id="SSF55031">
    <property type="entry name" value="Bacterial exopeptidase dimerisation domain"/>
    <property type="match status" value="1"/>
</dbReference>
<dbReference type="InterPro" id="IPR001261">
    <property type="entry name" value="ArgE/DapE_CS"/>
</dbReference>
<dbReference type="AlphaFoldDB" id="A0A506U4J9"/>
<dbReference type="Pfam" id="PF01546">
    <property type="entry name" value="Peptidase_M20"/>
    <property type="match status" value="1"/>
</dbReference>
<dbReference type="Gene3D" id="3.30.70.360">
    <property type="match status" value="1"/>
</dbReference>
<evidence type="ECO:0000256" key="8">
    <source>
        <dbReference type="ARBA" id="ARBA00022833"/>
    </source>
</evidence>
<dbReference type="Pfam" id="PF07687">
    <property type="entry name" value="M20_dimer"/>
    <property type="match status" value="1"/>
</dbReference>
<dbReference type="SUPFAM" id="SSF53187">
    <property type="entry name" value="Zn-dependent exopeptidases"/>
    <property type="match status" value="1"/>
</dbReference>
<sequence>MDEALSRCRSILADLVAFPTVSCDSNLPAIAYIAERLADHGARIEIMTDQSGQKANLFATLGLEREGGLMLAGHTDVVPVRDQNWSSDPFTLAEREGRLFGRGTCDMKGFIAACLARLDLFARMASDRPIHFAFTHDEEVGCLGARSLVKELEKRAIRPALAIVGEPTGMRVIEGHKGCCEYTVTFTGTSGHSSRPELGVNAIEYAARYIARLIELRTRLIDRVPEGSRFLPPFSTLNIGGIEGGLSHNVIAPRAVLKWEMRPVIAEDMALVKNDISDYCQHRLLPMMRAVAPESAIATAVIGEAAALLPKRENAARDLAFAVTGEEDAHLVSFGTEAGFYQEIGMDAVVCGPGAISEAHQPDEFITLDQLSRCLTMFERLDGIWTNQ</sequence>
<dbReference type="EMBL" id="VHLG01000017">
    <property type="protein sequence ID" value="TPW27469.1"/>
    <property type="molecule type" value="Genomic_DNA"/>
</dbReference>
<dbReference type="InterPro" id="IPR036264">
    <property type="entry name" value="Bact_exopeptidase_dim_dom"/>
</dbReference>
<comment type="caution">
    <text evidence="11">The sequence shown here is derived from an EMBL/GenBank/DDBJ whole genome shotgun (WGS) entry which is preliminary data.</text>
</comment>
<keyword evidence="6" id="KW-0479">Metal-binding</keyword>
<evidence type="ECO:0000313" key="11">
    <source>
        <dbReference type="EMBL" id="TPW27469.1"/>
    </source>
</evidence>
<dbReference type="Proteomes" id="UP000318801">
    <property type="component" value="Unassembled WGS sequence"/>
</dbReference>
<dbReference type="NCBIfam" id="TIGR01892">
    <property type="entry name" value="AcOrn-deacetyl"/>
    <property type="match status" value="1"/>
</dbReference>